<evidence type="ECO:0000256" key="1">
    <source>
        <dbReference type="SAM" id="MobiDB-lite"/>
    </source>
</evidence>
<feature type="compositionally biased region" description="Basic and acidic residues" evidence="1">
    <location>
        <begin position="170"/>
        <end position="179"/>
    </location>
</feature>
<dbReference type="Proteomes" id="UP000272025">
    <property type="component" value="Unassembled WGS sequence"/>
</dbReference>
<evidence type="ECO:0000313" key="2">
    <source>
        <dbReference type="EMBL" id="ROT42595.1"/>
    </source>
</evidence>
<evidence type="ECO:0000313" key="3">
    <source>
        <dbReference type="Proteomes" id="UP000272025"/>
    </source>
</evidence>
<feature type="compositionally biased region" description="Polar residues" evidence="1">
    <location>
        <begin position="159"/>
        <end position="169"/>
    </location>
</feature>
<organism evidence="2 3">
    <name type="scientific">Sodiomyces alkalinus (strain CBS 110278 / VKM F-3762 / F11)</name>
    <name type="common">Alkaliphilic filamentous fungus</name>
    <dbReference type="NCBI Taxonomy" id="1314773"/>
    <lineage>
        <taxon>Eukaryota</taxon>
        <taxon>Fungi</taxon>
        <taxon>Dikarya</taxon>
        <taxon>Ascomycota</taxon>
        <taxon>Pezizomycotina</taxon>
        <taxon>Sordariomycetes</taxon>
        <taxon>Hypocreomycetidae</taxon>
        <taxon>Glomerellales</taxon>
        <taxon>Plectosphaerellaceae</taxon>
        <taxon>Sodiomyces</taxon>
    </lineage>
</organism>
<dbReference type="AlphaFoldDB" id="A0A3N2Q7I4"/>
<dbReference type="OrthoDB" id="3162605at2759"/>
<accession>A0A3N2Q7I4</accession>
<feature type="region of interest" description="Disordered" evidence="1">
    <location>
        <begin position="158"/>
        <end position="179"/>
    </location>
</feature>
<name>A0A3N2Q7I4_SODAK</name>
<dbReference type="RefSeq" id="XP_028470401.1">
    <property type="nucleotide sequence ID" value="XM_028610246.1"/>
</dbReference>
<proteinExistence type="predicted"/>
<dbReference type="STRING" id="1314773.A0A3N2Q7I4"/>
<reference evidence="2 3" key="1">
    <citation type="journal article" date="2018" name="Mol. Ecol.">
        <title>The obligate alkalophilic soda-lake fungus Sodiomyces alkalinus has shifted to a protein diet.</title>
        <authorList>
            <person name="Grum-Grzhimaylo A.A."/>
            <person name="Falkoski D.L."/>
            <person name="van den Heuvel J."/>
            <person name="Valero-Jimenez C.A."/>
            <person name="Min B."/>
            <person name="Choi I.G."/>
            <person name="Lipzen A."/>
            <person name="Daum C.G."/>
            <person name="Aanen D.K."/>
            <person name="Tsang A."/>
            <person name="Henrissat B."/>
            <person name="Bilanenko E.N."/>
            <person name="de Vries R.P."/>
            <person name="van Kan J.A.L."/>
            <person name="Grigoriev I.V."/>
            <person name="Debets A.J.M."/>
        </authorList>
    </citation>
    <scope>NUCLEOTIDE SEQUENCE [LARGE SCALE GENOMIC DNA]</scope>
    <source>
        <strain evidence="2 3">F11</strain>
    </source>
</reference>
<gene>
    <name evidence="2" type="ORF">SODALDRAFT_326750</name>
</gene>
<dbReference type="EMBL" id="ML119051">
    <property type="protein sequence ID" value="ROT42595.1"/>
    <property type="molecule type" value="Genomic_DNA"/>
</dbReference>
<keyword evidence="3" id="KW-1185">Reference proteome</keyword>
<evidence type="ECO:0008006" key="4">
    <source>
        <dbReference type="Google" id="ProtNLM"/>
    </source>
</evidence>
<protein>
    <recommendedName>
        <fullName evidence="4">DUF1524 domain-containing protein</fullName>
    </recommendedName>
</protein>
<sequence length="179" mass="19794">MAGLRPASSVQRRSELTREQSEYVLRRDGDSVETGNDCYPTSGTWTSPFDPATHSVPSDVSIDHLVPLKNAWIAVKASYGLTVSSAEYSVLGGHAQLLLKGGQLGQIELAGSNFSLYRIVFWQGVIGRRQCHQRRKTFLHRFCLILYISASPGLHFRHGSTSQVPSCKESTAKSKEQSR</sequence>
<dbReference type="GeneID" id="39578724"/>